<feature type="region of interest" description="Disordered" evidence="1">
    <location>
        <begin position="110"/>
        <end position="138"/>
    </location>
</feature>
<proteinExistence type="predicted"/>
<dbReference type="Proteomes" id="UP000253664">
    <property type="component" value="Unassembled WGS sequence"/>
</dbReference>
<dbReference type="EMBL" id="LKCN02000014">
    <property type="protein sequence ID" value="RCI09842.1"/>
    <property type="molecule type" value="Genomic_DNA"/>
</dbReference>
<feature type="region of interest" description="Disordered" evidence="1">
    <location>
        <begin position="25"/>
        <end position="72"/>
    </location>
</feature>
<feature type="non-terminal residue" evidence="2">
    <location>
        <position position="1"/>
    </location>
</feature>
<comment type="caution">
    <text evidence="2">The sequence shown here is derived from an EMBL/GenBank/DDBJ whole genome shotgun (WGS) entry which is preliminary data.</text>
</comment>
<organism evidence="2 3">
    <name type="scientific">Ophiocordyceps polyrhachis-furcata BCC 54312</name>
    <dbReference type="NCBI Taxonomy" id="1330021"/>
    <lineage>
        <taxon>Eukaryota</taxon>
        <taxon>Fungi</taxon>
        <taxon>Dikarya</taxon>
        <taxon>Ascomycota</taxon>
        <taxon>Pezizomycotina</taxon>
        <taxon>Sordariomycetes</taxon>
        <taxon>Hypocreomycetidae</taxon>
        <taxon>Hypocreales</taxon>
        <taxon>Ophiocordycipitaceae</taxon>
        <taxon>Ophiocordyceps</taxon>
    </lineage>
</organism>
<protein>
    <submittedName>
        <fullName evidence="2">Uncharacterized protein</fullName>
    </submittedName>
</protein>
<name>A0A367L6J2_9HYPO</name>
<feature type="compositionally biased region" description="Polar residues" evidence="1">
    <location>
        <begin position="122"/>
        <end position="131"/>
    </location>
</feature>
<evidence type="ECO:0000313" key="2">
    <source>
        <dbReference type="EMBL" id="RCI09842.1"/>
    </source>
</evidence>
<keyword evidence="3" id="KW-1185">Reference proteome</keyword>
<sequence length="138" mass="15566">GEASLYDQLNSLYCTLHSPCRNVRRHSRKSGSRISPDDSLGGRDNRIRGSLRQTGDIGRQERRRGPASRKRTWPLCGWNKAVCSLDSIFVPTTSYILGDRKKNPLHFEPLQTVDSHGPSRDSFVSSQQNQAAPLKLYK</sequence>
<reference evidence="2 3" key="1">
    <citation type="journal article" date="2015" name="BMC Genomics">
        <title>Insights from the genome of Ophiocordyceps polyrhachis-furcata to pathogenicity and host specificity in insect fungi.</title>
        <authorList>
            <person name="Wichadakul D."/>
            <person name="Kobmoo N."/>
            <person name="Ingsriswang S."/>
            <person name="Tangphatsornruang S."/>
            <person name="Chantasingh D."/>
            <person name="Luangsa-ard J.J."/>
            <person name="Eurwilaichitr L."/>
        </authorList>
    </citation>
    <scope>NUCLEOTIDE SEQUENCE [LARGE SCALE GENOMIC DNA]</scope>
    <source>
        <strain evidence="2 3">BCC 54312</strain>
    </source>
</reference>
<evidence type="ECO:0000256" key="1">
    <source>
        <dbReference type="SAM" id="MobiDB-lite"/>
    </source>
</evidence>
<accession>A0A367L6J2</accession>
<dbReference type="AlphaFoldDB" id="A0A367L6J2"/>
<gene>
    <name evidence="2" type="ORF">L249_3811</name>
</gene>
<feature type="non-terminal residue" evidence="2">
    <location>
        <position position="138"/>
    </location>
</feature>
<evidence type="ECO:0000313" key="3">
    <source>
        <dbReference type="Proteomes" id="UP000253664"/>
    </source>
</evidence>